<dbReference type="RefSeq" id="WP_354547453.1">
    <property type="nucleotide sequence ID" value="NZ_JBEPSD010000001.1"/>
</dbReference>
<evidence type="ECO:0000313" key="2">
    <source>
        <dbReference type="Proteomes" id="UP001549251"/>
    </source>
</evidence>
<protein>
    <submittedName>
        <fullName evidence="1">Uncharacterized protein</fullName>
    </submittedName>
</protein>
<name>A0ABV2PUB9_9GAMM</name>
<keyword evidence="2" id="KW-1185">Reference proteome</keyword>
<accession>A0ABV2PUB9</accession>
<sequence length="189" mass="20948">MFIPWWRQRQAWYAQASGAGMCRRWLRIAPAPLVAALPALDSVLYMPLAACGPELSALPRGLLVETPQLALLLRVRWLMAVSVIAVDGPREWVDGLDRTGRPRVRLHLLPDTDYLGWDRLLAGGEPAAVMPDTPHLPAVDAYALRFHRRQLAGLDVLRGEAACGLSPLGRQLAGRIVPAHTGQRDRQFR</sequence>
<comment type="caution">
    <text evidence="1">The sequence shown here is derived from an EMBL/GenBank/DDBJ whole genome shotgun (WGS) entry which is preliminary data.</text>
</comment>
<dbReference type="Proteomes" id="UP001549251">
    <property type="component" value="Unassembled WGS sequence"/>
</dbReference>
<dbReference type="EMBL" id="JBEPSD010000001">
    <property type="protein sequence ID" value="MET4568633.1"/>
    <property type="molecule type" value="Genomic_DNA"/>
</dbReference>
<gene>
    <name evidence="1" type="ORF">ABIE04_000960</name>
</gene>
<evidence type="ECO:0000313" key="1">
    <source>
        <dbReference type="EMBL" id="MET4568633.1"/>
    </source>
</evidence>
<organism evidence="1 2">
    <name type="scientific">Rhodanobacter soli</name>
    <dbReference type="NCBI Taxonomy" id="590609"/>
    <lineage>
        <taxon>Bacteria</taxon>
        <taxon>Pseudomonadati</taxon>
        <taxon>Pseudomonadota</taxon>
        <taxon>Gammaproteobacteria</taxon>
        <taxon>Lysobacterales</taxon>
        <taxon>Rhodanobacteraceae</taxon>
        <taxon>Rhodanobacter</taxon>
    </lineage>
</organism>
<reference evidence="1 2" key="1">
    <citation type="submission" date="2024-06" db="EMBL/GenBank/DDBJ databases">
        <title>Sorghum-associated microbial communities from plants grown in Nebraska, USA.</title>
        <authorList>
            <person name="Schachtman D."/>
        </authorList>
    </citation>
    <scope>NUCLEOTIDE SEQUENCE [LARGE SCALE GENOMIC DNA]</scope>
    <source>
        <strain evidence="1 2">1757</strain>
    </source>
</reference>
<proteinExistence type="predicted"/>